<dbReference type="Proteomes" id="UP000596252">
    <property type="component" value="Chromosome"/>
</dbReference>
<reference evidence="7 8" key="1">
    <citation type="journal article" date="2012" name="Antonie Van Leeuwenhoek">
        <title>Shewanella litorisediminis sp. nov., a gammaproteobacterium isolated from a tidal flat sediment.</title>
        <authorList>
            <person name="Lee M.H."/>
            <person name="Yoon J.H."/>
        </authorList>
    </citation>
    <scope>NUCLEOTIDE SEQUENCE [LARGE SCALE GENOMIC DNA]</scope>
    <source>
        <strain evidence="7 8">SMK1-12</strain>
    </source>
</reference>
<evidence type="ECO:0000313" key="8">
    <source>
        <dbReference type="Proteomes" id="UP000596252"/>
    </source>
</evidence>
<evidence type="ECO:0000313" key="7">
    <source>
        <dbReference type="EMBL" id="QRH00300.1"/>
    </source>
</evidence>
<keyword evidence="4 6" id="KW-1133">Transmembrane helix</keyword>
<dbReference type="PANTHER" id="PTHR30086:SF20">
    <property type="entry name" value="ARGININE EXPORTER PROTEIN ARGO-RELATED"/>
    <property type="match status" value="1"/>
</dbReference>
<dbReference type="RefSeq" id="WP_203324032.1">
    <property type="nucleotide sequence ID" value="NZ_CP069213.1"/>
</dbReference>
<evidence type="ECO:0000256" key="5">
    <source>
        <dbReference type="ARBA" id="ARBA00023136"/>
    </source>
</evidence>
<keyword evidence="5 6" id="KW-0472">Membrane</keyword>
<organism evidence="7 8">
    <name type="scientific">Shewanella litorisediminis</name>
    <dbReference type="NCBI Taxonomy" id="1173586"/>
    <lineage>
        <taxon>Bacteria</taxon>
        <taxon>Pseudomonadati</taxon>
        <taxon>Pseudomonadota</taxon>
        <taxon>Gammaproteobacteria</taxon>
        <taxon>Alteromonadales</taxon>
        <taxon>Shewanellaceae</taxon>
        <taxon>Shewanella</taxon>
    </lineage>
</organism>
<accession>A0ABX7FZ29</accession>
<feature type="transmembrane region" description="Helical" evidence="6">
    <location>
        <begin position="55"/>
        <end position="74"/>
    </location>
</feature>
<dbReference type="EMBL" id="CP069213">
    <property type="protein sequence ID" value="QRH00300.1"/>
    <property type="molecule type" value="Genomic_DNA"/>
</dbReference>
<feature type="transmembrane region" description="Helical" evidence="6">
    <location>
        <begin position="126"/>
        <end position="145"/>
    </location>
</feature>
<keyword evidence="8" id="KW-1185">Reference proteome</keyword>
<name>A0ABX7FZ29_9GAMM</name>
<feature type="transmembrane region" description="Helical" evidence="6">
    <location>
        <begin position="151"/>
        <end position="172"/>
    </location>
</feature>
<dbReference type="PANTHER" id="PTHR30086">
    <property type="entry name" value="ARGININE EXPORTER PROTEIN ARGO"/>
    <property type="match status" value="1"/>
</dbReference>
<gene>
    <name evidence="7" type="ORF">JQC75_10305</name>
</gene>
<proteinExistence type="predicted"/>
<keyword evidence="3 6" id="KW-0812">Transmembrane</keyword>
<comment type="subcellular location">
    <subcellularLocation>
        <location evidence="1">Cell membrane</location>
        <topology evidence="1">Multi-pass membrane protein</topology>
    </subcellularLocation>
</comment>
<evidence type="ECO:0000256" key="6">
    <source>
        <dbReference type="SAM" id="Phobius"/>
    </source>
</evidence>
<dbReference type="InterPro" id="IPR001123">
    <property type="entry name" value="LeuE-type"/>
</dbReference>
<dbReference type="Pfam" id="PF01810">
    <property type="entry name" value="LysE"/>
    <property type="match status" value="1"/>
</dbReference>
<evidence type="ECO:0000256" key="2">
    <source>
        <dbReference type="ARBA" id="ARBA00022475"/>
    </source>
</evidence>
<evidence type="ECO:0000256" key="4">
    <source>
        <dbReference type="ARBA" id="ARBA00022989"/>
    </source>
</evidence>
<evidence type="ECO:0000256" key="3">
    <source>
        <dbReference type="ARBA" id="ARBA00022692"/>
    </source>
</evidence>
<sequence length="202" mass="21700">MEMTLTALTLSAAVFCATMTVTPGPNNLLLAQSGANFGVRQSVRHIVGIRLGTTSLHLAMLLGLGALFEGFPLLHQVLKTLSLAYLLWLAYKIATAPLGGQSTSGRSKPIGVLEAAMFQWINPKSWLAVMTLCSAFTLAGEAYWLSALVMVLVFNVVGLPASFTWVVLGQAIGRFLHTPGRQRAFNQLMAVALLLTLPMILM</sequence>
<keyword evidence="2" id="KW-1003">Cell membrane</keyword>
<protein>
    <submittedName>
        <fullName evidence="7">LysE family translocator</fullName>
    </submittedName>
</protein>
<feature type="transmembrane region" description="Helical" evidence="6">
    <location>
        <begin position="184"/>
        <end position="201"/>
    </location>
</feature>
<evidence type="ECO:0000256" key="1">
    <source>
        <dbReference type="ARBA" id="ARBA00004651"/>
    </source>
</evidence>